<dbReference type="EC" id="7.-.-.-" evidence="8"/>
<dbReference type="Proteomes" id="UP001595896">
    <property type="component" value="Unassembled WGS sequence"/>
</dbReference>
<dbReference type="InterPro" id="IPR003593">
    <property type="entry name" value="AAA+_ATPase"/>
</dbReference>
<comment type="function">
    <text evidence="8">ATP-binding (A) component of a common energy-coupling factor (ECF) ABC-transporter complex.</text>
</comment>
<dbReference type="PANTHER" id="PTHR43553:SF27">
    <property type="entry name" value="ENERGY-COUPLING FACTOR TRANSPORTER ATP-BINDING PROTEIN ECFA2"/>
    <property type="match status" value="1"/>
</dbReference>
<evidence type="ECO:0000313" key="11">
    <source>
        <dbReference type="Proteomes" id="UP001595896"/>
    </source>
</evidence>
<keyword evidence="2 8" id="KW-0813">Transport</keyword>
<dbReference type="RefSeq" id="WP_377909362.1">
    <property type="nucleotide sequence ID" value="NZ_JBHSGK010000008.1"/>
</dbReference>
<keyword evidence="7 8" id="KW-0472">Membrane</keyword>
<evidence type="ECO:0000256" key="1">
    <source>
        <dbReference type="ARBA" id="ARBA00004202"/>
    </source>
</evidence>
<comment type="caution">
    <text evidence="10">The sequence shown here is derived from an EMBL/GenBank/DDBJ whole genome shotgun (WGS) entry which is preliminary data.</text>
</comment>
<dbReference type="InterPro" id="IPR050095">
    <property type="entry name" value="ECF_ABC_transporter_ATP-bd"/>
</dbReference>
<dbReference type="InterPro" id="IPR027417">
    <property type="entry name" value="P-loop_NTPase"/>
</dbReference>
<evidence type="ECO:0000256" key="3">
    <source>
        <dbReference type="ARBA" id="ARBA00022475"/>
    </source>
</evidence>
<dbReference type="PROSITE" id="PS50893">
    <property type="entry name" value="ABC_TRANSPORTER_2"/>
    <property type="match status" value="1"/>
</dbReference>
<accession>A0ABV9NV23</accession>
<keyword evidence="3 8" id="KW-1003">Cell membrane</keyword>
<keyword evidence="11" id="KW-1185">Reference proteome</keyword>
<evidence type="ECO:0000256" key="6">
    <source>
        <dbReference type="ARBA" id="ARBA00022967"/>
    </source>
</evidence>
<protein>
    <recommendedName>
        <fullName evidence="8">Energy-coupling factor transporter ATP-binding protein EcfA2</fullName>
        <ecNumber evidence="8">7.-.-.-</ecNumber>
    </recommendedName>
</protein>
<dbReference type="InterPro" id="IPR017871">
    <property type="entry name" value="ABC_transporter-like_CS"/>
</dbReference>
<evidence type="ECO:0000259" key="9">
    <source>
        <dbReference type="PROSITE" id="PS50893"/>
    </source>
</evidence>
<evidence type="ECO:0000256" key="8">
    <source>
        <dbReference type="RuleBase" id="RU365104"/>
    </source>
</evidence>
<evidence type="ECO:0000256" key="7">
    <source>
        <dbReference type="ARBA" id="ARBA00023136"/>
    </source>
</evidence>
<dbReference type="InterPro" id="IPR030946">
    <property type="entry name" value="EcfA2"/>
</dbReference>
<evidence type="ECO:0000313" key="10">
    <source>
        <dbReference type="EMBL" id="MFC4736746.1"/>
    </source>
</evidence>
<comment type="similarity">
    <text evidence="8">Belongs to the ABC transporter superfamily. Energy-coupling factor EcfA family.</text>
</comment>
<dbReference type="PROSITE" id="PS00211">
    <property type="entry name" value="ABC_TRANSPORTER_1"/>
    <property type="match status" value="1"/>
</dbReference>
<dbReference type="InterPro" id="IPR003439">
    <property type="entry name" value="ABC_transporter-like_ATP-bd"/>
</dbReference>
<name>A0ABV9NV23_9BACI</name>
<dbReference type="Gene3D" id="3.40.50.300">
    <property type="entry name" value="P-loop containing nucleotide triphosphate hydrolases"/>
    <property type="match status" value="1"/>
</dbReference>
<dbReference type="EMBL" id="JBHSGK010000008">
    <property type="protein sequence ID" value="MFC4736746.1"/>
    <property type="molecule type" value="Genomic_DNA"/>
</dbReference>
<dbReference type="SUPFAM" id="SSF52540">
    <property type="entry name" value="P-loop containing nucleoside triphosphate hydrolases"/>
    <property type="match status" value="1"/>
</dbReference>
<feature type="domain" description="ABC transporter" evidence="9">
    <location>
        <begin position="3"/>
        <end position="247"/>
    </location>
</feature>
<comment type="subcellular location">
    <subcellularLocation>
        <location evidence="1 8">Cell membrane</location>
        <topology evidence="1 8">Peripheral membrane protein</topology>
    </subcellularLocation>
</comment>
<keyword evidence="4 8" id="KW-0547">Nucleotide-binding</keyword>
<sequence>MQLRVENVSYAYMPGGPFEAKALQGTSVSFASGAFHACVGHTGSGKSTLLQLLNGLLRPQEGTVYVGDWTITPETKQKHIAGLRRKAGVVFQFPEAQLFDETVIDDVMYGPKNLGFTDDEARRLAEEALARTGISAELFTRSPFDLSGGQMRRAAIAGVLAMEPELLLLDEPTAGLDPAGRESMMELFRSWQEEKPERTVVMISHDMNAVARYADTVTVMESGKAIAQKAPHELFTDAELLERHQLEMPDTVRLLYRLREASGAKVDISAFDETETFSRILTLLKGGVRDA</sequence>
<proteinExistence type="inferred from homology"/>
<dbReference type="CDD" id="cd03225">
    <property type="entry name" value="ABC_cobalt_CbiO_domain1"/>
    <property type="match status" value="1"/>
</dbReference>
<keyword evidence="6" id="KW-1278">Translocase</keyword>
<evidence type="ECO:0000256" key="5">
    <source>
        <dbReference type="ARBA" id="ARBA00022840"/>
    </source>
</evidence>
<evidence type="ECO:0000256" key="2">
    <source>
        <dbReference type="ARBA" id="ARBA00022448"/>
    </source>
</evidence>
<comment type="subunit">
    <text evidence="8">Forms a stable energy-coupling factor (ECF) transporter complex composed of 2 membrane-embedded substrate-binding proteins (S component), 2 ATP-binding proteins (A component) and 2 transmembrane proteins (T component).</text>
</comment>
<organism evidence="10 11">
    <name type="scientific">Bacillus daqingensis</name>
    <dbReference type="NCBI Taxonomy" id="872396"/>
    <lineage>
        <taxon>Bacteria</taxon>
        <taxon>Bacillati</taxon>
        <taxon>Bacillota</taxon>
        <taxon>Bacilli</taxon>
        <taxon>Bacillales</taxon>
        <taxon>Bacillaceae</taxon>
        <taxon>Bacillus</taxon>
    </lineage>
</organism>
<dbReference type="PANTHER" id="PTHR43553">
    <property type="entry name" value="HEAVY METAL TRANSPORTER"/>
    <property type="match status" value="1"/>
</dbReference>
<evidence type="ECO:0000256" key="4">
    <source>
        <dbReference type="ARBA" id="ARBA00022741"/>
    </source>
</evidence>
<dbReference type="InterPro" id="IPR015856">
    <property type="entry name" value="ABC_transpr_CbiO/EcfA_su"/>
</dbReference>
<dbReference type="NCBIfam" id="TIGR04521">
    <property type="entry name" value="ECF_ATPase_2"/>
    <property type="match status" value="1"/>
</dbReference>
<reference evidence="11" key="1">
    <citation type="journal article" date="2019" name="Int. J. Syst. Evol. Microbiol.">
        <title>The Global Catalogue of Microorganisms (GCM) 10K type strain sequencing project: providing services to taxonomists for standard genome sequencing and annotation.</title>
        <authorList>
            <consortium name="The Broad Institute Genomics Platform"/>
            <consortium name="The Broad Institute Genome Sequencing Center for Infectious Disease"/>
            <person name="Wu L."/>
            <person name="Ma J."/>
        </authorList>
    </citation>
    <scope>NUCLEOTIDE SEQUENCE [LARGE SCALE GENOMIC DNA]</scope>
    <source>
        <strain evidence="11">JCM 12165</strain>
    </source>
</reference>
<dbReference type="Pfam" id="PF00005">
    <property type="entry name" value="ABC_tran"/>
    <property type="match status" value="1"/>
</dbReference>
<dbReference type="SMART" id="SM00382">
    <property type="entry name" value="AAA"/>
    <property type="match status" value="1"/>
</dbReference>
<keyword evidence="5 8" id="KW-0067">ATP-binding</keyword>
<gene>
    <name evidence="10" type="ORF">ACFO4L_09140</name>
</gene>